<dbReference type="CDD" id="cd07560">
    <property type="entry name" value="Peptidase_S41_CPP"/>
    <property type="match status" value="1"/>
</dbReference>
<dbReference type="PANTHER" id="PTHR32060">
    <property type="entry name" value="TAIL-SPECIFIC PROTEASE"/>
    <property type="match status" value="1"/>
</dbReference>
<dbReference type="Pfam" id="PF03572">
    <property type="entry name" value="Peptidase_S41"/>
    <property type="match status" value="1"/>
</dbReference>
<dbReference type="Gene3D" id="3.90.226.10">
    <property type="entry name" value="2-enoyl-CoA Hydratase, Chain A, domain 1"/>
    <property type="match status" value="1"/>
</dbReference>
<evidence type="ECO:0000256" key="6">
    <source>
        <dbReference type="SAM" id="SignalP"/>
    </source>
</evidence>
<keyword evidence="6" id="KW-0732">Signal</keyword>
<dbReference type="EMBL" id="DWYR01000009">
    <property type="protein sequence ID" value="HJA98626.1"/>
    <property type="molecule type" value="Genomic_DNA"/>
</dbReference>
<proteinExistence type="inferred from homology"/>
<dbReference type="InterPro" id="IPR005151">
    <property type="entry name" value="Tail-specific_protease"/>
</dbReference>
<feature type="domain" description="PDZ" evidence="7">
    <location>
        <begin position="78"/>
        <end position="130"/>
    </location>
</feature>
<dbReference type="SUPFAM" id="SSF52096">
    <property type="entry name" value="ClpP/crotonase"/>
    <property type="match status" value="1"/>
</dbReference>
<dbReference type="NCBIfam" id="TIGR00225">
    <property type="entry name" value="prc"/>
    <property type="match status" value="1"/>
</dbReference>
<evidence type="ECO:0000313" key="9">
    <source>
        <dbReference type="Proteomes" id="UP000824259"/>
    </source>
</evidence>
<protein>
    <submittedName>
        <fullName evidence="8">PDZ domain-containing protein</fullName>
    </submittedName>
</protein>
<evidence type="ECO:0000256" key="1">
    <source>
        <dbReference type="ARBA" id="ARBA00009179"/>
    </source>
</evidence>
<gene>
    <name evidence="8" type="ORF">H9779_03375</name>
</gene>
<dbReference type="SMART" id="SM00245">
    <property type="entry name" value="TSPc"/>
    <property type="match status" value="1"/>
</dbReference>
<dbReference type="InterPro" id="IPR055210">
    <property type="entry name" value="CtpA/B_N"/>
</dbReference>
<keyword evidence="2 5" id="KW-0645">Protease</keyword>
<dbReference type="InterPro" id="IPR004447">
    <property type="entry name" value="Peptidase_S41A"/>
</dbReference>
<name>A0A9D2IDK6_9BACT</name>
<dbReference type="GO" id="GO:0006508">
    <property type="term" value="P:proteolysis"/>
    <property type="evidence" value="ECO:0007669"/>
    <property type="project" value="UniProtKB-KW"/>
</dbReference>
<dbReference type="Gene3D" id="3.30.750.44">
    <property type="match status" value="1"/>
</dbReference>
<keyword evidence="3 5" id="KW-0378">Hydrolase</keyword>
<dbReference type="SMART" id="SM00228">
    <property type="entry name" value="PDZ"/>
    <property type="match status" value="1"/>
</dbReference>
<keyword evidence="4 5" id="KW-0720">Serine protease</keyword>
<accession>A0A9D2IDK6</accession>
<dbReference type="InterPro" id="IPR001478">
    <property type="entry name" value="PDZ"/>
</dbReference>
<evidence type="ECO:0000256" key="2">
    <source>
        <dbReference type="ARBA" id="ARBA00022670"/>
    </source>
</evidence>
<dbReference type="GO" id="GO:0004175">
    <property type="term" value="F:endopeptidase activity"/>
    <property type="evidence" value="ECO:0007669"/>
    <property type="project" value="TreeGrafter"/>
</dbReference>
<dbReference type="GO" id="GO:0030288">
    <property type="term" value="C:outer membrane-bounded periplasmic space"/>
    <property type="evidence" value="ECO:0007669"/>
    <property type="project" value="TreeGrafter"/>
</dbReference>
<dbReference type="Pfam" id="PF17820">
    <property type="entry name" value="PDZ_6"/>
    <property type="match status" value="1"/>
</dbReference>
<dbReference type="Gene3D" id="2.30.42.10">
    <property type="match status" value="1"/>
</dbReference>
<evidence type="ECO:0000256" key="4">
    <source>
        <dbReference type="ARBA" id="ARBA00022825"/>
    </source>
</evidence>
<reference evidence="8" key="2">
    <citation type="submission" date="2021-04" db="EMBL/GenBank/DDBJ databases">
        <authorList>
            <person name="Gilroy R."/>
        </authorList>
    </citation>
    <scope>NUCLEOTIDE SEQUENCE</scope>
    <source>
        <strain evidence="8">CHK169-11906</strain>
    </source>
</reference>
<evidence type="ECO:0000256" key="5">
    <source>
        <dbReference type="RuleBase" id="RU004404"/>
    </source>
</evidence>
<dbReference type="InterPro" id="IPR041489">
    <property type="entry name" value="PDZ_6"/>
</dbReference>
<comment type="similarity">
    <text evidence="1 5">Belongs to the peptidase S41A family.</text>
</comment>
<organism evidence="8 9">
    <name type="scientific">Candidatus Alistipes avicola</name>
    <dbReference type="NCBI Taxonomy" id="2838432"/>
    <lineage>
        <taxon>Bacteria</taxon>
        <taxon>Pseudomonadati</taxon>
        <taxon>Bacteroidota</taxon>
        <taxon>Bacteroidia</taxon>
        <taxon>Bacteroidales</taxon>
        <taxon>Rikenellaceae</taxon>
        <taxon>Alistipes</taxon>
    </lineage>
</organism>
<dbReference type="SUPFAM" id="SSF50156">
    <property type="entry name" value="PDZ domain-like"/>
    <property type="match status" value="1"/>
</dbReference>
<comment type="caution">
    <text evidence="8">The sequence shown here is derived from an EMBL/GenBank/DDBJ whole genome shotgun (WGS) entry which is preliminary data.</text>
</comment>
<dbReference type="InterPro" id="IPR029045">
    <property type="entry name" value="ClpP/crotonase-like_dom_sf"/>
</dbReference>
<evidence type="ECO:0000256" key="3">
    <source>
        <dbReference type="ARBA" id="ARBA00022801"/>
    </source>
</evidence>
<sequence length="529" mass="59282">MKRVAGLLLAVLCFCMASQAANPERSLQRALSKLTSVYDRIARMYVDSVDMAPLAEEAIRSMVQQLDPHTEYVTAEELARFEEVYKGRFAGIGIGTLWVGDSLVVASVRPDGPAAKAGMLPDDRIVRVNGEYVSEHLEERDKVLEGLRGTVRSKAEVDVLRPNVWDTIHLEIVRQTITLPSVMAAYKVDSTTGYIRVSRFAQTTMREFQEAYARLSPMKNMILDLRGNGGGVFNAAIGMCDFFLPKGTRIVSTEGRGVKPKVYTARNQAIFPEDGHIVVLIDQYSASASEVVSGALQDWDRAVIVGHRSFGKGLVQRQYMLNDASALRLVIARYHTPSGRVIQRPYVKGGDRDAYHLKRLPDSVAENAPAFKTLRSGRTVYGGGGIQPDVILDMDTLRTPFLGRLSQDDKLFVFLQGYLDRNRQAILAKYPDFTQFEEREDLMPELFDSLVSYARTLQVEPPVSRIEGLYCRQWLKAILAGRLYGEEYLLRSLQQQGEDREFSRAMEILRNWEQLGAPLLAPPAEGVQH</sequence>
<evidence type="ECO:0000313" key="8">
    <source>
        <dbReference type="EMBL" id="HJA98626.1"/>
    </source>
</evidence>
<dbReference type="InterPro" id="IPR036034">
    <property type="entry name" value="PDZ_sf"/>
</dbReference>
<evidence type="ECO:0000259" key="7">
    <source>
        <dbReference type="PROSITE" id="PS50106"/>
    </source>
</evidence>
<dbReference type="GO" id="GO:0007165">
    <property type="term" value="P:signal transduction"/>
    <property type="evidence" value="ECO:0007669"/>
    <property type="project" value="TreeGrafter"/>
</dbReference>
<dbReference type="Pfam" id="PF22694">
    <property type="entry name" value="CtpB_N-like"/>
    <property type="match status" value="1"/>
</dbReference>
<feature type="chain" id="PRO_5038767496" evidence="6">
    <location>
        <begin position="21"/>
        <end position="529"/>
    </location>
</feature>
<dbReference type="AlphaFoldDB" id="A0A9D2IDK6"/>
<dbReference type="GO" id="GO:0008236">
    <property type="term" value="F:serine-type peptidase activity"/>
    <property type="evidence" value="ECO:0007669"/>
    <property type="project" value="UniProtKB-KW"/>
</dbReference>
<dbReference type="PROSITE" id="PS50106">
    <property type="entry name" value="PDZ"/>
    <property type="match status" value="1"/>
</dbReference>
<dbReference type="Proteomes" id="UP000824259">
    <property type="component" value="Unassembled WGS sequence"/>
</dbReference>
<reference evidence="8" key="1">
    <citation type="journal article" date="2021" name="PeerJ">
        <title>Extensive microbial diversity within the chicken gut microbiome revealed by metagenomics and culture.</title>
        <authorList>
            <person name="Gilroy R."/>
            <person name="Ravi A."/>
            <person name="Getino M."/>
            <person name="Pursley I."/>
            <person name="Horton D.L."/>
            <person name="Alikhan N.F."/>
            <person name="Baker D."/>
            <person name="Gharbi K."/>
            <person name="Hall N."/>
            <person name="Watson M."/>
            <person name="Adriaenssens E.M."/>
            <person name="Foster-Nyarko E."/>
            <person name="Jarju S."/>
            <person name="Secka A."/>
            <person name="Antonio M."/>
            <person name="Oren A."/>
            <person name="Chaudhuri R.R."/>
            <person name="La Ragione R."/>
            <person name="Hildebrand F."/>
            <person name="Pallen M.J."/>
        </authorList>
    </citation>
    <scope>NUCLEOTIDE SEQUENCE</scope>
    <source>
        <strain evidence="8">CHK169-11906</strain>
    </source>
</reference>
<feature type="signal peptide" evidence="6">
    <location>
        <begin position="1"/>
        <end position="20"/>
    </location>
</feature>
<dbReference type="PANTHER" id="PTHR32060:SF30">
    <property type="entry name" value="CARBOXY-TERMINAL PROCESSING PROTEASE CTPA"/>
    <property type="match status" value="1"/>
</dbReference>